<protein>
    <recommendedName>
        <fullName evidence="1">Putative tail fiber protein gp53-like C-terminal domain-containing protein</fullName>
    </recommendedName>
</protein>
<evidence type="ECO:0000313" key="2">
    <source>
        <dbReference type="EMBL" id="XAE50341.1"/>
    </source>
</evidence>
<dbReference type="EMBL" id="CP109822">
    <property type="protein sequence ID" value="XAE50341.1"/>
    <property type="molecule type" value="Genomic_DNA"/>
</dbReference>
<reference evidence="2 3" key="1">
    <citation type="submission" date="2022-10" db="EMBL/GenBank/DDBJ databases">
        <title>Genomic of Burkholderia cepacia PN-1.</title>
        <authorList>
            <person name="Yang Y."/>
            <person name="Guan H."/>
            <person name="Huang J."/>
        </authorList>
    </citation>
    <scope>NUCLEOTIDE SEQUENCE [LARGE SCALE GENOMIC DNA]</scope>
    <source>
        <strain evidence="2 3">PN-1</strain>
    </source>
</reference>
<dbReference type="Pfam" id="PF21882">
    <property type="entry name" value="Gp53-like_C"/>
    <property type="match status" value="1"/>
</dbReference>
<dbReference type="RefSeq" id="WP_342705027.1">
    <property type="nucleotide sequence ID" value="NZ_CP109822.1"/>
</dbReference>
<organism evidence="2 3">
    <name type="scientific">Burkholderia arboris</name>
    <dbReference type="NCBI Taxonomy" id="488730"/>
    <lineage>
        <taxon>Bacteria</taxon>
        <taxon>Pseudomonadati</taxon>
        <taxon>Pseudomonadota</taxon>
        <taxon>Betaproteobacteria</taxon>
        <taxon>Burkholderiales</taxon>
        <taxon>Burkholderiaceae</taxon>
        <taxon>Burkholderia</taxon>
        <taxon>Burkholderia cepacia complex</taxon>
    </lineage>
</organism>
<evidence type="ECO:0000313" key="3">
    <source>
        <dbReference type="Proteomes" id="UP001448498"/>
    </source>
</evidence>
<evidence type="ECO:0000259" key="1">
    <source>
        <dbReference type="Pfam" id="PF21882"/>
    </source>
</evidence>
<gene>
    <name evidence="2" type="ORF">OHZ10_28035</name>
</gene>
<dbReference type="Proteomes" id="UP001448498">
    <property type="component" value="Chromosome 3"/>
</dbReference>
<dbReference type="Gene3D" id="2.60.40.3940">
    <property type="match status" value="1"/>
</dbReference>
<dbReference type="InterPro" id="IPR054075">
    <property type="entry name" value="Gp53-like_C"/>
</dbReference>
<keyword evidence="3" id="KW-1185">Reference proteome</keyword>
<name>A0ABZ3DNR0_9BURK</name>
<accession>A0ABZ3DNR0</accession>
<proteinExistence type="predicted"/>
<feature type="domain" description="Putative tail fiber protein gp53-like C-terminal" evidence="1">
    <location>
        <begin position="548"/>
        <end position="630"/>
    </location>
</feature>
<sequence length="630" mass="64573">MGKLVESTQWEEDLYQLEIADPVEGGPDGVSNKQAKQLGGRTRYLKTQLDQSQSSLAQHMAAVDPHSQYALKTDLAAKLAALVGQSPQSLDTLKELADALGNDPNFATTILNALALKAAIDSQTFTGAPKSTTPPQFDSSTRLATTAFVQSALGNYAGAIVVNAASTLTKVAAGQIVELNGSSTFSTILPLSATVAVGGRMAFINQSGVDQNIVTQGIENVWSYLGGLVSSVVLRSGDSLELISRGGQWDISGGTAALRYVQGATTQTPQQFDNSAKLATTAFVQRALGNFQNFYSYQTSQVLIGAQSGAVINFWGTSAATFTLPAASAMPTCGALYFVNSGSAALTVSRAGSDAVVGSGGSANMVLNPGDSLLLVTTNGANQWIVIGGSAQLPYSSVMSGANFATAPQFDSSTKLATTAFVQRALGSYSGFSLVTASSTLTAAAAGQLVELNGNSIFTTTLPVGASVVQGGKMAFVNQSNANQTIAVQSSDSIWSYAGGLASSISLRPGDSLELVSRAGQWDICGGSVLLQFSSSFGSQLGTSGYQKLPSGLIIQWGTFITNSSGTQTVTLPLAFPSAQLGAVASVTAANTTATVATGSATKSSLTIGTRDFVGNSGISASGIYFAWGY</sequence>